<dbReference type="AlphaFoldDB" id="A0AAV7D4W4"/>
<keyword evidence="2" id="KW-0732">Signal</keyword>
<dbReference type="PANTHER" id="PTHR14788:SF5">
    <property type="entry name" value="TRANSMEMBRANE PROTEIN 156"/>
    <property type="match status" value="1"/>
</dbReference>
<feature type="transmembrane region" description="Helical" evidence="1">
    <location>
        <begin position="192"/>
        <end position="212"/>
    </location>
</feature>
<dbReference type="Proteomes" id="UP000824782">
    <property type="component" value="Unassembled WGS sequence"/>
</dbReference>
<proteinExistence type="predicted"/>
<keyword evidence="1" id="KW-1133">Transmembrane helix</keyword>
<keyword evidence="4" id="KW-1185">Reference proteome</keyword>
<dbReference type="Pfam" id="PF15106">
    <property type="entry name" value="TMEM156"/>
    <property type="match status" value="1"/>
</dbReference>
<evidence type="ECO:0000313" key="4">
    <source>
        <dbReference type="Proteomes" id="UP000824782"/>
    </source>
</evidence>
<evidence type="ECO:0000313" key="3">
    <source>
        <dbReference type="EMBL" id="KAG8591682.1"/>
    </source>
</evidence>
<dbReference type="PANTHER" id="PTHR14788">
    <property type="entry name" value="TRANSMEMBRANE PROTEIN 156"/>
    <property type="match status" value="1"/>
</dbReference>
<evidence type="ECO:0000256" key="2">
    <source>
        <dbReference type="SAM" id="SignalP"/>
    </source>
</evidence>
<sequence>MTASLLLKLFIGITVLLIVCIPERFKTQEDISVDLSCVDPCMMDISYISRVTVTSLTCFLQENGNTTAIETVTAQNALLSSIRLGFYVNNSAISICIPQSRTHQLSQGKLVNVSLNIEEKYFYYSKVESNFVTLDSQEDKDLPAPFSLDIHISNHTGHNRTMQYQDPKDRHDFINVSLHFESPVPFYTRPLGIFWLILIALVFVCGLIFIVYKVKKEKKIAPLIDHNQKSNKKSENILSKPACHKNDHTCKQEAD</sequence>
<dbReference type="EMBL" id="WNYA01000001">
    <property type="protein sequence ID" value="KAG8591682.1"/>
    <property type="molecule type" value="Genomic_DNA"/>
</dbReference>
<organism evidence="3 4">
    <name type="scientific">Engystomops pustulosus</name>
    <name type="common">Tungara frog</name>
    <name type="synonym">Physalaemus pustulosus</name>
    <dbReference type="NCBI Taxonomy" id="76066"/>
    <lineage>
        <taxon>Eukaryota</taxon>
        <taxon>Metazoa</taxon>
        <taxon>Chordata</taxon>
        <taxon>Craniata</taxon>
        <taxon>Vertebrata</taxon>
        <taxon>Euteleostomi</taxon>
        <taxon>Amphibia</taxon>
        <taxon>Batrachia</taxon>
        <taxon>Anura</taxon>
        <taxon>Neobatrachia</taxon>
        <taxon>Hyloidea</taxon>
        <taxon>Leptodactylidae</taxon>
        <taxon>Leiuperinae</taxon>
        <taxon>Engystomops</taxon>
    </lineage>
</organism>
<feature type="chain" id="PRO_5043933358" evidence="2">
    <location>
        <begin position="21"/>
        <end position="255"/>
    </location>
</feature>
<dbReference type="InterPro" id="IPR029374">
    <property type="entry name" value="TMEM156"/>
</dbReference>
<gene>
    <name evidence="3" type="ORF">GDO81_000265</name>
</gene>
<evidence type="ECO:0000256" key="1">
    <source>
        <dbReference type="SAM" id="Phobius"/>
    </source>
</evidence>
<keyword evidence="1" id="KW-0812">Transmembrane</keyword>
<feature type="signal peptide" evidence="2">
    <location>
        <begin position="1"/>
        <end position="20"/>
    </location>
</feature>
<name>A0AAV7D4W4_ENGPU</name>
<reference evidence="3" key="1">
    <citation type="thesis" date="2020" institute="ProQuest LLC" country="789 East Eisenhower Parkway, Ann Arbor, MI, USA">
        <title>Comparative Genomics and Chromosome Evolution.</title>
        <authorList>
            <person name="Mudd A.B."/>
        </authorList>
    </citation>
    <scope>NUCLEOTIDE SEQUENCE</scope>
    <source>
        <strain evidence="3">237g6f4</strain>
        <tissue evidence="3">Blood</tissue>
    </source>
</reference>
<comment type="caution">
    <text evidence="3">The sequence shown here is derived from an EMBL/GenBank/DDBJ whole genome shotgun (WGS) entry which is preliminary data.</text>
</comment>
<accession>A0AAV7D4W4</accession>
<protein>
    <submittedName>
        <fullName evidence="3">Uncharacterized protein</fullName>
    </submittedName>
</protein>
<keyword evidence="1" id="KW-0472">Membrane</keyword>